<evidence type="ECO:0000313" key="5">
    <source>
        <dbReference type="Proteomes" id="UP000039865"/>
    </source>
</evidence>
<keyword evidence="2" id="KW-0472">Membrane</keyword>
<dbReference type="SUPFAM" id="SSF81324">
    <property type="entry name" value="Voltage-gated potassium channels"/>
    <property type="match status" value="1"/>
</dbReference>
<feature type="compositionally biased region" description="Polar residues" evidence="1">
    <location>
        <begin position="11"/>
        <end position="32"/>
    </location>
</feature>
<keyword evidence="2" id="KW-1133">Transmembrane helix</keyword>
<dbReference type="GO" id="GO:0005886">
    <property type="term" value="C:plasma membrane"/>
    <property type="evidence" value="ECO:0007669"/>
    <property type="project" value="TreeGrafter"/>
</dbReference>
<feature type="transmembrane region" description="Helical" evidence="2">
    <location>
        <begin position="337"/>
        <end position="358"/>
    </location>
</feature>
<feature type="domain" description="Potassium channel" evidence="3">
    <location>
        <begin position="440"/>
        <end position="487"/>
    </location>
</feature>
<dbReference type="PANTHER" id="PTHR10217:SF435">
    <property type="entry name" value="POTASSIUM VOLTAGE-GATED CHANNEL PROTEIN EAG"/>
    <property type="match status" value="1"/>
</dbReference>
<proteinExistence type="predicted"/>
<dbReference type="EMBL" id="CCKQ01019099">
    <property type="protein sequence ID" value="CDW91110.1"/>
    <property type="molecule type" value="Genomic_DNA"/>
</dbReference>
<dbReference type="PANTHER" id="PTHR10217">
    <property type="entry name" value="VOLTAGE AND LIGAND GATED POTASSIUM CHANNEL"/>
    <property type="match status" value="1"/>
</dbReference>
<dbReference type="GO" id="GO:0042391">
    <property type="term" value="P:regulation of membrane potential"/>
    <property type="evidence" value="ECO:0007669"/>
    <property type="project" value="TreeGrafter"/>
</dbReference>
<dbReference type="InParanoid" id="A0A078B9B6"/>
<evidence type="ECO:0000256" key="2">
    <source>
        <dbReference type="SAM" id="Phobius"/>
    </source>
</evidence>
<evidence type="ECO:0000313" key="4">
    <source>
        <dbReference type="EMBL" id="CDW91110.1"/>
    </source>
</evidence>
<dbReference type="AlphaFoldDB" id="A0A078B9B6"/>
<reference evidence="4 5" key="1">
    <citation type="submission" date="2014-06" db="EMBL/GenBank/DDBJ databases">
        <authorList>
            <person name="Swart Estienne"/>
        </authorList>
    </citation>
    <scope>NUCLEOTIDE SEQUENCE [LARGE SCALE GENOMIC DNA]</scope>
    <source>
        <strain evidence="4 5">130c</strain>
    </source>
</reference>
<keyword evidence="5" id="KW-1185">Reference proteome</keyword>
<dbReference type="InterPro" id="IPR050818">
    <property type="entry name" value="KCNH_animal-type"/>
</dbReference>
<feature type="transmembrane region" description="Helical" evidence="2">
    <location>
        <begin position="441"/>
        <end position="459"/>
    </location>
</feature>
<name>A0A078B9B6_STYLE</name>
<evidence type="ECO:0000256" key="1">
    <source>
        <dbReference type="SAM" id="MobiDB-lite"/>
    </source>
</evidence>
<dbReference type="Gene3D" id="1.10.287.70">
    <property type="match status" value="1"/>
</dbReference>
<keyword evidence="2" id="KW-0812">Transmembrane</keyword>
<dbReference type="Pfam" id="PF07885">
    <property type="entry name" value="Ion_trans_2"/>
    <property type="match status" value="1"/>
</dbReference>
<feature type="region of interest" description="Disordered" evidence="1">
    <location>
        <begin position="1"/>
        <end position="32"/>
    </location>
</feature>
<organism evidence="4 5">
    <name type="scientific">Stylonychia lemnae</name>
    <name type="common">Ciliate</name>
    <dbReference type="NCBI Taxonomy" id="5949"/>
    <lineage>
        <taxon>Eukaryota</taxon>
        <taxon>Sar</taxon>
        <taxon>Alveolata</taxon>
        <taxon>Ciliophora</taxon>
        <taxon>Intramacronucleata</taxon>
        <taxon>Spirotrichea</taxon>
        <taxon>Stichotrichia</taxon>
        <taxon>Sporadotrichida</taxon>
        <taxon>Oxytrichidae</taxon>
        <taxon>Stylonychinae</taxon>
        <taxon>Stylonychia</taxon>
    </lineage>
</organism>
<evidence type="ECO:0000259" key="3">
    <source>
        <dbReference type="Pfam" id="PF07885"/>
    </source>
</evidence>
<sequence>MNEDLEDQVYQPASSDNNFKAMNHHTFQNSNKTSSNYWISESLSINENQSSSKQSNLIKQLRQKQFNKKGKSKKQKKKMSIVNIKSNLNQNSQGQLQATVITDYSNIMEMTNENLLTNNNISNIEGNNSNNIFSNDIYNMTVNNIFGQATTTVVNGRQQKYLEKLEINEQEVKSKSPQIVTQRMFMYNKYLMDGEKFEEDDIESQNQKSLSIRNRMKYSQMKNQIQTQEYEQNFQKENKQSAFCLKLYQNAQGKDKDRNEKFLQPSRNQRKYKRDKEYNIYGLNLGSMQCRNAFQINYQILGNSIFYKDPLGSNPISINMNQMKMNIGFQFVGYDDLSALDLIIDVTLIIDILLRFFVTKDITKRIAVIIFNNTKNYVRYLKMAKLVKIGVLYYLIFHCLALIWIFLERDQIGEPIKDGWLEYYYPNGINYDNYHRIYRKSFYFIVATFTTVGYGDIYGTNNREMLFTVCLILIVQLLFSFFLQAFNVQLLSEDSSQHSIPVFKQEKKEMVELLLMKISKTKGSKPIK</sequence>
<feature type="transmembrane region" description="Helical" evidence="2">
    <location>
        <begin position="466"/>
        <end position="486"/>
    </location>
</feature>
<gene>
    <name evidence="4" type="primary">Contig9338.g9978</name>
    <name evidence="4" type="ORF">STYLEM_20260</name>
</gene>
<protein>
    <recommendedName>
        <fullName evidence="3">Potassium channel domain-containing protein</fullName>
    </recommendedName>
</protein>
<dbReference type="InterPro" id="IPR013099">
    <property type="entry name" value="K_chnl_dom"/>
</dbReference>
<feature type="transmembrane region" description="Helical" evidence="2">
    <location>
        <begin position="386"/>
        <end position="407"/>
    </location>
</feature>
<accession>A0A078B9B6</accession>
<dbReference type="GO" id="GO:0005249">
    <property type="term" value="F:voltage-gated potassium channel activity"/>
    <property type="evidence" value="ECO:0007669"/>
    <property type="project" value="TreeGrafter"/>
</dbReference>
<dbReference type="Proteomes" id="UP000039865">
    <property type="component" value="Unassembled WGS sequence"/>
</dbReference>
<dbReference type="OrthoDB" id="2021138at2759"/>